<name>A0A9X0WCM6_9GAMM</name>
<keyword evidence="2" id="KW-1185">Reference proteome</keyword>
<sequence length="62" mass="7402">MQPKNLAGMVQRLVETGESQQLTQEQLREFHAEYRREVAPTIDEHRECQRRAYEDSRDITLN</sequence>
<dbReference type="EMBL" id="NRRY01000055">
    <property type="protein sequence ID" value="MBK1621004.1"/>
    <property type="molecule type" value="Genomic_DNA"/>
</dbReference>
<comment type="caution">
    <text evidence="1">The sequence shown here is derived from an EMBL/GenBank/DDBJ whole genome shotgun (WGS) entry which is preliminary data.</text>
</comment>
<gene>
    <name evidence="1" type="ORF">CKO42_21780</name>
</gene>
<evidence type="ECO:0000313" key="1">
    <source>
        <dbReference type="EMBL" id="MBK1621004.1"/>
    </source>
</evidence>
<dbReference type="Proteomes" id="UP001138768">
    <property type="component" value="Unassembled WGS sequence"/>
</dbReference>
<accession>A0A9X0WCM6</accession>
<organism evidence="1 2">
    <name type="scientific">Lamprobacter modestohalophilus</name>
    <dbReference type="NCBI Taxonomy" id="1064514"/>
    <lineage>
        <taxon>Bacteria</taxon>
        <taxon>Pseudomonadati</taxon>
        <taxon>Pseudomonadota</taxon>
        <taxon>Gammaproteobacteria</taxon>
        <taxon>Chromatiales</taxon>
        <taxon>Chromatiaceae</taxon>
        <taxon>Lamprobacter</taxon>
    </lineage>
</organism>
<dbReference type="AlphaFoldDB" id="A0A9X0WCM6"/>
<evidence type="ECO:0000313" key="2">
    <source>
        <dbReference type="Proteomes" id="UP001138768"/>
    </source>
</evidence>
<reference evidence="1 2" key="1">
    <citation type="journal article" date="2020" name="Microorganisms">
        <title>Osmotic Adaptation and Compatible Solute Biosynthesis of Phototrophic Bacteria as Revealed from Genome Analyses.</title>
        <authorList>
            <person name="Imhoff J.F."/>
            <person name="Rahn T."/>
            <person name="Kunzel S."/>
            <person name="Keller A."/>
            <person name="Neulinger S.C."/>
        </authorList>
    </citation>
    <scope>NUCLEOTIDE SEQUENCE [LARGE SCALE GENOMIC DNA]</scope>
    <source>
        <strain evidence="1 2">DSM 25653</strain>
    </source>
</reference>
<dbReference type="RefSeq" id="WP_200248896.1">
    <property type="nucleotide sequence ID" value="NZ_NRRY01000055.1"/>
</dbReference>
<proteinExistence type="predicted"/>
<protein>
    <submittedName>
        <fullName evidence="1">Uncharacterized protein</fullName>
    </submittedName>
</protein>